<dbReference type="SMART" id="SM00271">
    <property type="entry name" value="DnaJ"/>
    <property type="match status" value="1"/>
</dbReference>
<dbReference type="Pfam" id="PF00226">
    <property type="entry name" value="DnaJ"/>
    <property type="match status" value="1"/>
</dbReference>
<protein>
    <recommendedName>
        <fullName evidence="6">Tetratricopeptide repeat and J domain-containing co-chaperone DNJ1</fullName>
    </recommendedName>
</protein>
<sequence>MIVRLSTLAVGVLCLSSAPLAAALSASDIPADTPVSQLLSSANTHLAQGNAHDALTYFDAAIQRDPSNYLTLFKRGATYLSLGRNTQASRDFDHVLVLKPGFEGALTQRAKIRSRNGEWSAAKQDYLAAGKQGSQELVDLEEAEGAAALARDAEMAGEWEACVQQAGTAVFVAGTALEIRQRRARCRFEKGEVVEGISDLNHVLQINTGLVEPYLQIAAMTFYSMGETDKGIASVSRCLHNDPDNKACSKLRKSQKAIDRTLKKFSQLMEKRQFASAVKLFTPQGAEDPGLLQEVKDDLKTYRDAGYIHPKAPDGLYGNLIERTCEAYVDMNNLKKAAQYCDQALQHNPNSLPALLNKAQRQMDAEDFEPCLATLNAAKDANGGNTQQIQEMQQKAQMLLKRSKQKDYYKVLGVSRDADEREVKKAFRRLTVQNHPDKAMRNGVDPETAQKQMAAINEAYEVLSDPELKARFDRGEDPNDPQQGQPGGGGPFQGSPFGGGGGGGQQFFFRQGGGGSQFKFQGGGGFGGFPFG</sequence>
<reference evidence="11 12" key="1">
    <citation type="submission" date="2017-03" db="EMBL/GenBank/DDBJ databases">
        <title>Genomes of endolithic fungi from Antarctica.</title>
        <authorList>
            <person name="Coleine C."/>
            <person name="Masonjones S."/>
            <person name="Stajich J.E."/>
        </authorList>
    </citation>
    <scope>NUCLEOTIDE SEQUENCE [LARGE SCALE GENOMIC DNA]</scope>
    <source>
        <strain evidence="11 12">CCFEE 6315</strain>
    </source>
</reference>
<feature type="chain" id="PRO_5020878410" description="Tetratricopeptide repeat and J domain-containing co-chaperone DNJ1" evidence="9">
    <location>
        <begin position="24"/>
        <end position="532"/>
    </location>
</feature>
<dbReference type="Gene3D" id="1.25.40.10">
    <property type="entry name" value="Tetratricopeptide repeat domain"/>
    <property type="match status" value="1"/>
</dbReference>
<dbReference type="SMART" id="SM00028">
    <property type="entry name" value="TPR"/>
    <property type="match status" value="5"/>
</dbReference>
<comment type="caution">
    <text evidence="11">The sequence shown here is derived from an EMBL/GenBank/DDBJ whole genome shotgun (WGS) entry which is preliminary data.</text>
</comment>
<feature type="domain" description="J" evidence="10">
    <location>
        <begin position="407"/>
        <end position="476"/>
    </location>
</feature>
<feature type="signal peptide" evidence="9">
    <location>
        <begin position="1"/>
        <end position="23"/>
    </location>
</feature>
<dbReference type="InterPro" id="IPR011990">
    <property type="entry name" value="TPR-like_helical_dom_sf"/>
</dbReference>
<dbReference type="InterPro" id="IPR001623">
    <property type="entry name" value="DnaJ_domain"/>
</dbReference>
<evidence type="ECO:0000256" key="6">
    <source>
        <dbReference type="ARBA" id="ARBA00073740"/>
    </source>
</evidence>
<evidence type="ECO:0000313" key="12">
    <source>
        <dbReference type="Proteomes" id="UP000308549"/>
    </source>
</evidence>
<dbReference type="PANTHER" id="PTHR44140:SF2">
    <property type="entry name" value="LD25575P"/>
    <property type="match status" value="1"/>
</dbReference>
<gene>
    <name evidence="11" type="ORF">B0A50_04033</name>
</gene>
<dbReference type="InterPro" id="IPR051727">
    <property type="entry name" value="DnaJ_C3_Co-chaperones"/>
</dbReference>
<dbReference type="AlphaFoldDB" id="A0A4U0TZP8"/>
<dbReference type="PROSITE" id="PS50076">
    <property type="entry name" value="DNAJ_2"/>
    <property type="match status" value="1"/>
</dbReference>
<evidence type="ECO:0000256" key="5">
    <source>
        <dbReference type="ARBA" id="ARBA00022824"/>
    </source>
</evidence>
<name>A0A4U0TZP8_9PEZI</name>
<keyword evidence="3" id="KW-0677">Repeat</keyword>
<dbReference type="OrthoDB" id="1726119at2759"/>
<dbReference type="Proteomes" id="UP000308549">
    <property type="component" value="Unassembled WGS sequence"/>
</dbReference>
<dbReference type="InterPro" id="IPR036869">
    <property type="entry name" value="J_dom_sf"/>
</dbReference>
<organism evidence="11 12">
    <name type="scientific">Salinomyces thailandicus</name>
    <dbReference type="NCBI Taxonomy" id="706561"/>
    <lineage>
        <taxon>Eukaryota</taxon>
        <taxon>Fungi</taxon>
        <taxon>Dikarya</taxon>
        <taxon>Ascomycota</taxon>
        <taxon>Pezizomycotina</taxon>
        <taxon>Dothideomycetes</taxon>
        <taxon>Dothideomycetidae</taxon>
        <taxon>Mycosphaerellales</taxon>
        <taxon>Teratosphaeriaceae</taxon>
        <taxon>Salinomyces</taxon>
    </lineage>
</organism>
<keyword evidence="2 9" id="KW-0732">Signal</keyword>
<dbReference type="FunFam" id="1.25.40.10:FF:000224">
    <property type="entry name" value="DnaJ and TPR domain protein"/>
    <property type="match status" value="1"/>
</dbReference>
<dbReference type="PRINTS" id="PR00625">
    <property type="entry name" value="JDOMAIN"/>
</dbReference>
<evidence type="ECO:0000256" key="8">
    <source>
        <dbReference type="SAM" id="MobiDB-lite"/>
    </source>
</evidence>
<comment type="subcellular location">
    <subcellularLocation>
        <location evidence="1">Endoplasmic reticulum lumen</location>
    </subcellularLocation>
</comment>
<dbReference type="Pfam" id="PF14559">
    <property type="entry name" value="TPR_19"/>
    <property type="match status" value="1"/>
</dbReference>
<dbReference type="PROSITE" id="PS50005">
    <property type="entry name" value="TPR"/>
    <property type="match status" value="1"/>
</dbReference>
<feature type="region of interest" description="Disordered" evidence="8">
    <location>
        <begin position="471"/>
        <end position="532"/>
    </location>
</feature>
<dbReference type="GO" id="GO:0051787">
    <property type="term" value="F:misfolded protein binding"/>
    <property type="evidence" value="ECO:0007669"/>
    <property type="project" value="TreeGrafter"/>
</dbReference>
<proteinExistence type="predicted"/>
<evidence type="ECO:0000256" key="3">
    <source>
        <dbReference type="ARBA" id="ARBA00022737"/>
    </source>
</evidence>
<dbReference type="InterPro" id="IPR019734">
    <property type="entry name" value="TPR_rpt"/>
</dbReference>
<dbReference type="Gene3D" id="1.10.287.110">
    <property type="entry name" value="DnaJ domain"/>
    <property type="match status" value="1"/>
</dbReference>
<dbReference type="SUPFAM" id="SSF46565">
    <property type="entry name" value="Chaperone J-domain"/>
    <property type="match status" value="1"/>
</dbReference>
<feature type="repeat" description="TPR" evidence="7">
    <location>
        <begin position="35"/>
        <end position="68"/>
    </location>
</feature>
<evidence type="ECO:0000256" key="4">
    <source>
        <dbReference type="ARBA" id="ARBA00022803"/>
    </source>
</evidence>
<dbReference type="GO" id="GO:0051087">
    <property type="term" value="F:protein-folding chaperone binding"/>
    <property type="evidence" value="ECO:0007669"/>
    <property type="project" value="TreeGrafter"/>
</dbReference>
<dbReference type="SUPFAM" id="SSF48452">
    <property type="entry name" value="TPR-like"/>
    <property type="match status" value="2"/>
</dbReference>
<dbReference type="CDD" id="cd06257">
    <property type="entry name" value="DnaJ"/>
    <property type="match status" value="1"/>
</dbReference>
<dbReference type="GO" id="GO:0034975">
    <property type="term" value="P:protein folding in endoplasmic reticulum"/>
    <property type="evidence" value="ECO:0007669"/>
    <property type="project" value="TreeGrafter"/>
</dbReference>
<dbReference type="EMBL" id="NAJL01000020">
    <property type="protein sequence ID" value="TKA27967.1"/>
    <property type="molecule type" value="Genomic_DNA"/>
</dbReference>
<evidence type="ECO:0000259" key="10">
    <source>
        <dbReference type="PROSITE" id="PS50076"/>
    </source>
</evidence>
<feature type="compositionally biased region" description="Gly residues" evidence="8">
    <location>
        <begin position="485"/>
        <end position="532"/>
    </location>
</feature>
<dbReference type="GO" id="GO:0005788">
    <property type="term" value="C:endoplasmic reticulum lumen"/>
    <property type="evidence" value="ECO:0007669"/>
    <property type="project" value="UniProtKB-SubCell"/>
</dbReference>
<evidence type="ECO:0000256" key="9">
    <source>
        <dbReference type="SAM" id="SignalP"/>
    </source>
</evidence>
<accession>A0A4U0TZP8</accession>
<evidence type="ECO:0000256" key="2">
    <source>
        <dbReference type="ARBA" id="ARBA00022729"/>
    </source>
</evidence>
<evidence type="ECO:0000256" key="7">
    <source>
        <dbReference type="PROSITE-ProRule" id="PRU00339"/>
    </source>
</evidence>
<keyword evidence="5" id="KW-0256">Endoplasmic reticulum</keyword>
<keyword evidence="12" id="KW-1185">Reference proteome</keyword>
<keyword evidence="4 7" id="KW-0802">TPR repeat</keyword>
<dbReference type="PANTHER" id="PTHR44140">
    <property type="entry name" value="LD25575P"/>
    <property type="match status" value="1"/>
</dbReference>
<evidence type="ECO:0000313" key="11">
    <source>
        <dbReference type="EMBL" id="TKA27967.1"/>
    </source>
</evidence>
<evidence type="ECO:0000256" key="1">
    <source>
        <dbReference type="ARBA" id="ARBA00004319"/>
    </source>
</evidence>